<dbReference type="SUPFAM" id="SSF51695">
    <property type="entry name" value="PLC-like phosphodiesterases"/>
    <property type="match status" value="1"/>
</dbReference>
<accession>A0ABM9A8J2</accession>
<gene>
    <name evidence="1" type="ORF">VMF7928_03905</name>
</gene>
<evidence type="ECO:0000313" key="1">
    <source>
        <dbReference type="EMBL" id="CAH0541877.1"/>
    </source>
</evidence>
<evidence type="ECO:0008006" key="3">
    <source>
        <dbReference type="Google" id="ProtNLM"/>
    </source>
</evidence>
<dbReference type="InterPro" id="IPR017946">
    <property type="entry name" value="PLC-like_Pdiesterase_TIM-brl"/>
</dbReference>
<sequence>MKKIFLVAIVIIAIGVYGLNKYVESQLEKMTHNNAYDNCNKIWSARGLYSDRSTENTIESFQKAFAAGAKGAEVDFFYDPETQVFYVTHDSIVRNPDGSIEDPNALTLEQLLSYFGNQYYWWLDYKNLGRITSEQTQAAIRRLQVIMDKNQGLKEKVYIEGSNPLMVSEYTRAGFKTILALDLLPASNPLSEYLVNLYKIAYYFSDITVVASRATHRVNPENPKYTTRIQEQFSNIPIFLFHTPDDPKYLQELMDDPLVRVILVGAGQSIDRFDISNCSQKASTNN</sequence>
<organism evidence="1 2">
    <name type="scientific">Vibrio marisflavi CECT 7928</name>
    <dbReference type="NCBI Taxonomy" id="634439"/>
    <lineage>
        <taxon>Bacteria</taxon>
        <taxon>Pseudomonadati</taxon>
        <taxon>Pseudomonadota</taxon>
        <taxon>Gammaproteobacteria</taxon>
        <taxon>Vibrionales</taxon>
        <taxon>Vibrionaceae</taxon>
        <taxon>Vibrio</taxon>
    </lineage>
</organism>
<protein>
    <recommendedName>
        <fullName evidence="3">GP-PDE domain-containing protein</fullName>
    </recommendedName>
</protein>
<name>A0ABM9A8J2_9VIBR</name>
<proteinExistence type="predicted"/>
<dbReference type="Proteomes" id="UP000838748">
    <property type="component" value="Unassembled WGS sequence"/>
</dbReference>
<reference evidence="1" key="1">
    <citation type="submission" date="2021-11" db="EMBL/GenBank/DDBJ databases">
        <authorList>
            <person name="Rodrigo-Torres L."/>
            <person name="Arahal R. D."/>
            <person name="Lucena T."/>
        </authorList>
    </citation>
    <scope>NUCLEOTIDE SEQUENCE</scope>
    <source>
        <strain evidence="1">CECT 7928</strain>
    </source>
</reference>
<keyword evidence="2" id="KW-1185">Reference proteome</keyword>
<evidence type="ECO:0000313" key="2">
    <source>
        <dbReference type="Proteomes" id="UP000838748"/>
    </source>
</evidence>
<dbReference type="Gene3D" id="3.20.20.190">
    <property type="entry name" value="Phosphatidylinositol (PI) phosphodiesterase"/>
    <property type="match status" value="1"/>
</dbReference>
<dbReference type="EMBL" id="CAKLDM010000002">
    <property type="protein sequence ID" value="CAH0541877.1"/>
    <property type="molecule type" value="Genomic_DNA"/>
</dbReference>
<comment type="caution">
    <text evidence="1">The sequence shown here is derived from an EMBL/GenBank/DDBJ whole genome shotgun (WGS) entry which is preliminary data.</text>
</comment>
<dbReference type="RefSeq" id="WP_237363343.1">
    <property type="nucleotide sequence ID" value="NZ_CAKLDM010000002.1"/>
</dbReference>